<reference evidence="2" key="1">
    <citation type="submission" date="2013-03" db="EMBL/GenBank/DDBJ databases">
        <title>The Genome Sequence of Anopheles minimus MINIMUS1.</title>
        <authorList>
            <consortium name="The Broad Institute Genomics Platform"/>
            <person name="Neafsey D.E."/>
            <person name="Walton C."/>
            <person name="Walker B."/>
            <person name="Young S.K."/>
            <person name="Zeng Q."/>
            <person name="Gargeya S."/>
            <person name="Fitzgerald M."/>
            <person name="Haas B."/>
            <person name="Abouelleil A."/>
            <person name="Allen A.W."/>
            <person name="Alvarado L."/>
            <person name="Arachchi H.M."/>
            <person name="Berlin A.M."/>
            <person name="Chapman S.B."/>
            <person name="Gainer-Dewar J."/>
            <person name="Goldberg J."/>
            <person name="Griggs A."/>
            <person name="Gujja S."/>
            <person name="Hansen M."/>
            <person name="Howarth C."/>
            <person name="Imamovic A."/>
            <person name="Ireland A."/>
            <person name="Larimer J."/>
            <person name="McCowan C."/>
            <person name="Murphy C."/>
            <person name="Pearson M."/>
            <person name="Poon T.W."/>
            <person name="Priest M."/>
            <person name="Roberts A."/>
            <person name="Saif S."/>
            <person name="Shea T."/>
            <person name="Sisk P."/>
            <person name="Sykes S."/>
            <person name="Wortman J."/>
            <person name="Nusbaum C."/>
            <person name="Birren B."/>
        </authorList>
    </citation>
    <scope>NUCLEOTIDE SEQUENCE [LARGE SCALE GENOMIC DNA]</scope>
    <source>
        <strain evidence="2">MINIMUS1</strain>
    </source>
</reference>
<dbReference type="Proteomes" id="UP000075920">
    <property type="component" value="Unassembled WGS sequence"/>
</dbReference>
<dbReference type="AlphaFoldDB" id="A0A182VQK1"/>
<proteinExistence type="predicted"/>
<evidence type="ECO:0000313" key="1">
    <source>
        <dbReference type="EnsemblMetazoa" id="AMIN000330-PA"/>
    </source>
</evidence>
<dbReference type="EnsemblMetazoa" id="AMIN000330-RA">
    <property type="protein sequence ID" value="AMIN000330-PA"/>
    <property type="gene ID" value="AMIN000330"/>
</dbReference>
<reference evidence="1" key="2">
    <citation type="submission" date="2020-05" db="UniProtKB">
        <authorList>
            <consortium name="EnsemblMetazoa"/>
        </authorList>
    </citation>
    <scope>IDENTIFICATION</scope>
    <source>
        <strain evidence="1">MINIMUS1</strain>
    </source>
</reference>
<dbReference type="VEuPathDB" id="VectorBase:AMIN000330"/>
<organism evidence="1 2">
    <name type="scientific">Anopheles minimus</name>
    <dbReference type="NCBI Taxonomy" id="112268"/>
    <lineage>
        <taxon>Eukaryota</taxon>
        <taxon>Metazoa</taxon>
        <taxon>Ecdysozoa</taxon>
        <taxon>Arthropoda</taxon>
        <taxon>Hexapoda</taxon>
        <taxon>Insecta</taxon>
        <taxon>Pterygota</taxon>
        <taxon>Neoptera</taxon>
        <taxon>Endopterygota</taxon>
        <taxon>Diptera</taxon>
        <taxon>Nematocera</taxon>
        <taxon>Culicoidea</taxon>
        <taxon>Culicidae</taxon>
        <taxon>Anophelinae</taxon>
        <taxon>Anopheles</taxon>
    </lineage>
</organism>
<name>A0A182VQK1_9DIPT</name>
<evidence type="ECO:0000313" key="2">
    <source>
        <dbReference type="Proteomes" id="UP000075920"/>
    </source>
</evidence>
<protein>
    <submittedName>
        <fullName evidence="1">Uncharacterized protein</fullName>
    </submittedName>
</protein>
<sequence>MVDNRLFALASGKMLSTDGTHYFLPYRTHGYGAPGVSIVNQEVTTFRTRPSAGAGTGGRRSVRDDRCSNTEHTACGNSVIVRNGERIVCSQDYATVSMMLAAVLLAH</sequence>
<keyword evidence="2" id="KW-1185">Reference proteome</keyword>
<accession>A0A182VQK1</accession>